<dbReference type="EMBL" id="CP019445">
    <property type="protein sequence ID" value="APZ05515.1"/>
    <property type="molecule type" value="Genomic_DNA"/>
</dbReference>
<keyword evidence="1" id="KW-0812">Transmembrane</keyword>
<evidence type="ECO:0000313" key="2">
    <source>
        <dbReference type="EMBL" id="APZ05515.1"/>
    </source>
</evidence>
<evidence type="ECO:0000313" key="3">
    <source>
        <dbReference type="Proteomes" id="UP000187148"/>
    </source>
</evidence>
<dbReference type="KEGG" id="kco:BWI95_10910"/>
<name>A0A807LJ62_9ENTR</name>
<keyword evidence="1" id="KW-1133">Transmembrane helix</keyword>
<accession>A0A807LJ62</accession>
<sequence length="174" mass="19706">MFSISAFKEWAAPCFHYRPRAAWPVMGVVLLLTGGLLLASMKDYQRRDALQRQHQHLLETVAKRDEIVRGLSARMKKHQPDARAAMQVVAMLNPLAKLLLPDVAIMNVSVEPEKKVVRLQVKAMSLEALLDFSTRLEAIPARVELQHHTPSKELSQKWAVNATLIVIYPNNPRL</sequence>
<keyword evidence="1" id="KW-0472">Membrane</keyword>
<proteinExistence type="predicted"/>
<gene>
    <name evidence="2" type="ORF">BWI95_10910</name>
</gene>
<dbReference type="AlphaFoldDB" id="A0A807LJ62"/>
<evidence type="ECO:0000256" key="1">
    <source>
        <dbReference type="SAM" id="Phobius"/>
    </source>
</evidence>
<reference evidence="2 3" key="1">
    <citation type="submission" date="2017-01" db="EMBL/GenBank/DDBJ databases">
        <authorList>
            <person name="Cao J.-M."/>
        </authorList>
    </citation>
    <scope>NUCLEOTIDE SEQUENCE [LARGE SCALE GENOMIC DNA]</scope>
    <source>
        <strain evidence="2 3">888-76</strain>
    </source>
</reference>
<protein>
    <submittedName>
        <fullName evidence="2">Uncharacterized protein</fullName>
    </submittedName>
</protein>
<keyword evidence="3" id="KW-1185">Reference proteome</keyword>
<dbReference type="Proteomes" id="UP000187148">
    <property type="component" value="Chromosome"/>
</dbReference>
<organism evidence="2 3">
    <name type="scientific">Kosakonia cowanii JCM 10956 = DSM 18146</name>
    <dbReference type="NCBI Taxonomy" id="1300165"/>
    <lineage>
        <taxon>Bacteria</taxon>
        <taxon>Pseudomonadati</taxon>
        <taxon>Pseudomonadota</taxon>
        <taxon>Gammaproteobacteria</taxon>
        <taxon>Enterobacterales</taxon>
        <taxon>Enterobacteriaceae</taxon>
        <taxon>Kosakonia</taxon>
    </lineage>
</organism>
<feature type="transmembrane region" description="Helical" evidence="1">
    <location>
        <begin position="20"/>
        <end position="39"/>
    </location>
</feature>
<dbReference type="RefSeq" id="WP_076769465.1">
    <property type="nucleotide sequence ID" value="NZ_CP019445.1"/>
</dbReference>